<evidence type="ECO:0000313" key="3">
    <source>
        <dbReference type="Proteomes" id="UP000030512"/>
    </source>
</evidence>
<sequence length="831" mass="93455">MVDELDRVGQYDLGPISLNNFGEKYFFNLNRNSFDKVSAEALFDSKYGKDLFGEDTLNVIIGTDSGLLPQYLQRKSLPKGARYIFIEPEGVLQALKQNQLLDGLDEKILCIGLEQWPEAIKSFKISDYLYINAVRSYNAICAQDDHIGEYAELSWHITEVLSQLHWQISVELGSEAFIARQIVNLADNGRPAKLLEKAFIDKTVLLLAGGPSLDEVLPWLGLHRDEVVVFAVSRISRQLLQANIEPDFVFSVDPTELSFDISKEMLEFSNKPIFVYSYHTVPTLVNQWHGLGLYLGPRLPWPSPLNVANIGSAGPTVTNTALSVAHHFGFKRIVLAGVDLCFTREGFTHASGSDEQLAGPRFNLTSLQVETNAGFMAPTSCDFAQAILSLSFQAKQLSDMGCRIINISGSAAKVDHIEYLPISEIEFGDGNVNVAEIVAERVNESAEYDKYHKKILDELGRAQFQIKGIARLAENARRINDEMYSADGIIENYKDKKRLDQIEKKFKREHRHYSKLVKSFGIRSFIKLTKPFNDEEWSAEEAKQLGNVFYDAYQEGASKLMRLLDESVERVQARQQEYAAVPNFDLVTAQYRKDRSFGRVRVWKASAAKVPGHVQTEFTEFEKRFVEIVHDKNTRHFAKAKSHGSLSSLRQRAGLLFKHKKVEELNDLLASLDKHQDQQAVEPYRQLIAGYSAELQHKPAQALDAYRHIVDGGEALVEQALIRIADIGIDNDDIHTANLALQCLSQLNPFYLPLYAEMQRLHGDVLVAIDAYNNYIGQFPQDTLVQIKLANLYTEQGIYDAAGMMLDYILAQKPGLEVAVAMKTALASAGF</sequence>
<evidence type="ECO:0000313" key="2">
    <source>
        <dbReference type="EMBL" id="AMK77773.1"/>
    </source>
</evidence>
<dbReference type="RefSeq" id="WP_036276942.1">
    <property type="nucleotide sequence ID" value="NZ_CP014476.1"/>
</dbReference>
<protein>
    <recommendedName>
        <fullName evidence="1">6-hydroxymethylpterin diphosphokinase MptE-like domain-containing protein</fullName>
    </recommendedName>
</protein>
<dbReference type="InterPro" id="IPR011990">
    <property type="entry name" value="TPR-like_helical_dom_sf"/>
</dbReference>
<dbReference type="PANTHER" id="PTHR41786:SF1">
    <property type="entry name" value="6-HYDROXYMETHYLPTERIN DIPHOSPHOKINASE MPTE-LIKE DOMAIN-CONTAINING PROTEIN"/>
    <property type="match status" value="1"/>
</dbReference>
<evidence type="ECO:0000259" key="1">
    <source>
        <dbReference type="Pfam" id="PF01973"/>
    </source>
</evidence>
<dbReference type="STRING" id="1538553.JT25_015030"/>
<organism evidence="2 3">
    <name type="scientific">Methylomonas denitrificans</name>
    <dbReference type="NCBI Taxonomy" id="1538553"/>
    <lineage>
        <taxon>Bacteria</taxon>
        <taxon>Pseudomonadati</taxon>
        <taxon>Pseudomonadota</taxon>
        <taxon>Gammaproteobacteria</taxon>
        <taxon>Methylococcales</taxon>
        <taxon>Methylococcaceae</taxon>
        <taxon>Methylomonas</taxon>
    </lineage>
</organism>
<feature type="domain" description="6-hydroxymethylpterin diphosphokinase MptE-like" evidence="1">
    <location>
        <begin position="181"/>
        <end position="344"/>
    </location>
</feature>
<dbReference type="AlphaFoldDB" id="A0A126T6R4"/>
<accession>A0A126T6R4</accession>
<dbReference type="PANTHER" id="PTHR41786">
    <property type="entry name" value="MOTILITY ACCESSORY FACTOR MAF"/>
    <property type="match status" value="1"/>
</dbReference>
<proteinExistence type="predicted"/>
<dbReference type="KEGG" id="mdn:JT25_015030"/>
<dbReference type="Gene3D" id="1.25.40.10">
    <property type="entry name" value="Tetratricopeptide repeat domain"/>
    <property type="match status" value="1"/>
</dbReference>
<gene>
    <name evidence="2" type="ORF">JT25_015030</name>
</gene>
<dbReference type="Proteomes" id="UP000030512">
    <property type="component" value="Chromosome"/>
</dbReference>
<dbReference type="SUPFAM" id="SSF48452">
    <property type="entry name" value="TPR-like"/>
    <property type="match status" value="1"/>
</dbReference>
<name>A0A126T6R4_9GAMM</name>
<keyword evidence="3" id="KW-1185">Reference proteome</keyword>
<dbReference type="EMBL" id="CP014476">
    <property type="protein sequence ID" value="AMK77773.1"/>
    <property type="molecule type" value="Genomic_DNA"/>
</dbReference>
<reference evidence="2 3" key="1">
    <citation type="journal article" date="2015" name="Environ. Microbiol.">
        <title>Methane oxidation coupled to nitrate reduction under hypoxia by the Gammaproteobacterium Methylomonas denitrificans, sp. nov. type strain FJG1.</title>
        <authorList>
            <person name="Kits K.D."/>
            <person name="Klotz M.G."/>
            <person name="Stein L.Y."/>
        </authorList>
    </citation>
    <scope>NUCLEOTIDE SEQUENCE [LARGE SCALE GENOMIC DNA]</scope>
    <source>
        <strain evidence="2 3">FJG1</strain>
    </source>
</reference>
<dbReference type="OrthoDB" id="9146744at2"/>
<dbReference type="InterPro" id="IPR002826">
    <property type="entry name" value="MptE-like"/>
</dbReference>
<dbReference type="Pfam" id="PF01973">
    <property type="entry name" value="MptE-like"/>
    <property type="match status" value="1"/>
</dbReference>